<dbReference type="RefSeq" id="WP_393010308.1">
    <property type="nucleotide sequence ID" value="NZ_JAZAQF010000012.1"/>
</dbReference>
<feature type="transmembrane region" description="Helical" evidence="2">
    <location>
        <begin position="146"/>
        <end position="166"/>
    </location>
</feature>
<dbReference type="PANTHER" id="PTHR39085:SF1">
    <property type="entry name" value="SLL0924 PROTEIN"/>
    <property type="match status" value="1"/>
</dbReference>
<evidence type="ECO:0000256" key="2">
    <source>
        <dbReference type="SAM" id="Phobius"/>
    </source>
</evidence>
<organism evidence="3 4">
    <name type="scientific">Limnothrix redekei LRLZ20PSL1</name>
    <dbReference type="NCBI Taxonomy" id="3112953"/>
    <lineage>
        <taxon>Bacteria</taxon>
        <taxon>Bacillati</taxon>
        <taxon>Cyanobacteriota</taxon>
        <taxon>Cyanophyceae</taxon>
        <taxon>Pseudanabaenales</taxon>
        <taxon>Pseudanabaenaceae</taxon>
        <taxon>Limnothrix</taxon>
    </lineage>
</organism>
<evidence type="ECO:0000313" key="4">
    <source>
        <dbReference type="Proteomes" id="UP001604335"/>
    </source>
</evidence>
<feature type="compositionally biased region" description="Basic residues" evidence="1">
    <location>
        <begin position="197"/>
        <end position="208"/>
    </location>
</feature>
<feature type="region of interest" description="Disordered" evidence="1">
    <location>
        <begin position="173"/>
        <end position="229"/>
    </location>
</feature>
<evidence type="ECO:0000256" key="1">
    <source>
        <dbReference type="SAM" id="MobiDB-lite"/>
    </source>
</evidence>
<dbReference type="Proteomes" id="UP001604335">
    <property type="component" value="Unassembled WGS sequence"/>
</dbReference>
<evidence type="ECO:0000313" key="3">
    <source>
        <dbReference type="EMBL" id="MFG3816423.1"/>
    </source>
</evidence>
<feature type="compositionally biased region" description="Basic residues" evidence="1">
    <location>
        <begin position="216"/>
        <end position="229"/>
    </location>
</feature>
<dbReference type="PANTHER" id="PTHR39085">
    <property type="entry name" value="SLL0924 PROTEIN"/>
    <property type="match status" value="1"/>
</dbReference>
<feature type="compositionally biased region" description="Basic residues" evidence="1">
    <location>
        <begin position="173"/>
        <end position="182"/>
    </location>
</feature>
<gene>
    <name evidence="3" type="ORF">VPK24_02150</name>
</gene>
<protein>
    <submittedName>
        <fullName evidence="3">Metal-binding protein</fullName>
    </submittedName>
</protein>
<keyword evidence="2" id="KW-1133">Transmembrane helix</keyword>
<keyword evidence="2" id="KW-0472">Membrane</keyword>
<accession>A0ABW7C914</accession>
<dbReference type="Pfam" id="PF09988">
    <property type="entry name" value="DUF2227"/>
    <property type="match status" value="1"/>
</dbReference>
<reference evidence="4" key="1">
    <citation type="journal article" date="2024" name="Algal Res.">
        <title>Biochemical, toxicological and genomic investigation of a high-biomass producing Limnothrix strain isolated from Italian shallow drinking water reservoir.</title>
        <authorList>
            <person name="Simonazzi M."/>
            <person name="Shishido T.K."/>
            <person name="Delbaje E."/>
            <person name="Wahlsten M."/>
            <person name="Fewer D.P."/>
            <person name="Sivonen K."/>
            <person name="Pezzolesi L."/>
            <person name="Pistocchi R."/>
        </authorList>
    </citation>
    <scope>NUCLEOTIDE SEQUENCE [LARGE SCALE GENOMIC DNA]</scope>
    <source>
        <strain evidence="4">LRLZ20PSL1</strain>
    </source>
</reference>
<keyword evidence="4" id="KW-1185">Reference proteome</keyword>
<feature type="transmembrane region" description="Helical" evidence="2">
    <location>
        <begin position="92"/>
        <end position="117"/>
    </location>
</feature>
<feature type="transmembrane region" description="Helical" evidence="2">
    <location>
        <begin position="17"/>
        <end position="46"/>
    </location>
</feature>
<proteinExistence type="predicted"/>
<sequence length="229" mass="25148">MAAGLVHDRITINTAGIWFLVGLGVTADFGLAAASAIGCVVGGYWLSPDLDIRSHPFQRWGPLRIIWIPYQKLIRHRSTWSHGPLIGTTLRVLYLAIALGLGWLLLLGLAAIGFSLLGGADRYASFEAATLAQTRAIGQWLWVDQFPFLVAGFVGLEVGALSHIATDHLSSWQKRRARRAKRSTSQARGRSPGARTSSRKPARNHRSRSGPTRNPQPKRTKRTTNRPIS</sequence>
<name>A0ABW7C914_9CYAN</name>
<comment type="caution">
    <text evidence="3">The sequence shown here is derived from an EMBL/GenBank/DDBJ whole genome shotgun (WGS) entry which is preliminary data.</text>
</comment>
<dbReference type="InterPro" id="IPR019250">
    <property type="entry name" value="DUF2227_metal-bd"/>
</dbReference>
<dbReference type="EMBL" id="JAZAQF010000012">
    <property type="protein sequence ID" value="MFG3816423.1"/>
    <property type="molecule type" value="Genomic_DNA"/>
</dbReference>
<keyword evidence="2" id="KW-0812">Transmembrane</keyword>